<evidence type="ECO:0000313" key="1">
    <source>
        <dbReference type="EMBL" id="OHA55060.1"/>
    </source>
</evidence>
<reference evidence="1 2" key="1">
    <citation type="journal article" date="2016" name="Nat. Commun.">
        <title>Thousands of microbial genomes shed light on interconnected biogeochemical processes in an aquifer system.</title>
        <authorList>
            <person name="Anantharaman K."/>
            <person name="Brown C.T."/>
            <person name="Hug L.A."/>
            <person name="Sharon I."/>
            <person name="Castelle C.J."/>
            <person name="Probst A.J."/>
            <person name="Thomas B.C."/>
            <person name="Singh A."/>
            <person name="Wilkins M.J."/>
            <person name="Karaoz U."/>
            <person name="Brodie E.L."/>
            <person name="Williams K.H."/>
            <person name="Hubbard S.S."/>
            <person name="Banfield J.F."/>
        </authorList>
    </citation>
    <scope>NUCLEOTIDE SEQUENCE [LARGE SCALE GENOMIC DNA]</scope>
</reference>
<comment type="caution">
    <text evidence="1">The sequence shown here is derived from an EMBL/GenBank/DDBJ whole genome shotgun (WGS) entry which is preliminary data.</text>
</comment>
<name>A0A1G2Q3A9_9BACT</name>
<protein>
    <submittedName>
        <fullName evidence="1">Uncharacterized protein</fullName>
    </submittedName>
</protein>
<organism evidence="1 2">
    <name type="scientific">Candidatus Veblenbacteria bacterium RIFOXYB1_FULL_43_13</name>
    <dbReference type="NCBI Taxonomy" id="1802426"/>
    <lineage>
        <taxon>Bacteria</taxon>
        <taxon>Candidatus Vebleniibacteriota</taxon>
    </lineage>
</organism>
<sequence length="165" mass="19053">MDKLEKIQLTPEEIGSYQLNDKNKIIRNPDVRAGDFIKNESEFINDPVRQEAWNEVKAKWGDDIDFYDIIDGSGLEAVFYNPDKFIEGLNNREVILAAEKRIEINKVIDELEVRKNKLIEIRLDYEDVKDVAYDAKFKHAIESAILDVEKYISNGKKFLAEAVSA</sequence>
<dbReference type="AlphaFoldDB" id="A0A1G2Q3A9"/>
<dbReference type="Proteomes" id="UP000177575">
    <property type="component" value="Unassembled WGS sequence"/>
</dbReference>
<gene>
    <name evidence="1" type="ORF">A2388_01230</name>
</gene>
<accession>A0A1G2Q3A9</accession>
<dbReference type="EMBL" id="MHTC01000028">
    <property type="protein sequence ID" value="OHA55060.1"/>
    <property type="molecule type" value="Genomic_DNA"/>
</dbReference>
<proteinExistence type="predicted"/>
<evidence type="ECO:0000313" key="2">
    <source>
        <dbReference type="Proteomes" id="UP000177575"/>
    </source>
</evidence>